<protein>
    <submittedName>
        <fullName evidence="1">Uncharacterized protein</fullName>
    </submittedName>
</protein>
<dbReference type="Proteomes" id="UP001286313">
    <property type="component" value="Unassembled WGS sequence"/>
</dbReference>
<organism evidence="1 2">
    <name type="scientific">Petrolisthes cinctipes</name>
    <name type="common">Flat porcelain crab</name>
    <dbReference type="NCBI Taxonomy" id="88211"/>
    <lineage>
        <taxon>Eukaryota</taxon>
        <taxon>Metazoa</taxon>
        <taxon>Ecdysozoa</taxon>
        <taxon>Arthropoda</taxon>
        <taxon>Crustacea</taxon>
        <taxon>Multicrustacea</taxon>
        <taxon>Malacostraca</taxon>
        <taxon>Eumalacostraca</taxon>
        <taxon>Eucarida</taxon>
        <taxon>Decapoda</taxon>
        <taxon>Pleocyemata</taxon>
        <taxon>Anomura</taxon>
        <taxon>Galatheoidea</taxon>
        <taxon>Porcellanidae</taxon>
        <taxon>Petrolisthes</taxon>
    </lineage>
</organism>
<keyword evidence="2" id="KW-1185">Reference proteome</keyword>
<comment type="caution">
    <text evidence="1">The sequence shown here is derived from an EMBL/GenBank/DDBJ whole genome shotgun (WGS) entry which is preliminary data.</text>
</comment>
<gene>
    <name evidence="1" type="ORF">Pcinc_044104</name>
</gene>
<evidence type="ECO:0000313" key="2">
    <source>
        <dbReference type="Proteomes" id="UP001286313"/>
    </source>
</evidence>
<accession>A0AAE1BGG7</accession>
<reference evidence="1" key="1">
    <citation type="submission" date="2023-10" db="EMBL/GenBank/DDBJ databases">
        <title>Genome assemblies of two species of porcelain crab, Petrolisthes cinctipes and Petrolisthes manimaculis (Anomura: Porcellanidae).</title>
        <authorList>
            <person name="Angst P."/>
        </authorList>
    </citation>
    <scope>NUCLEOTIDE SEQUENCE</scope>
    <source>
        <strain evidence="1">PB745_01</strain>
        <tissue evidence="1">Gill</tissue>
    </source>
</reference>
<proteinExistence type="predicted"/>
<dbReference type="EMBL" id="JAWQEG010009121">
    <property type="protein sequence ID" value="KAK3849129.1"/>
    <property type="molecule type" value="Genomic_DNA"/>
</dbReference>
<sequence length="69" mass="7651">MGEEEGGGAMGSPRMRLAMLSQVKGYLENLKDSIDSIKDEVIHFRTLHPFPKLCLPMYSNQSVSEAVPL</sequence>
<evidence type="ECO:0000313" key="1">
    <source>
        <dbReference type="EMBL" id="KAK3849129.1"/>
    </source>
</evidence>
<name>A0AAE1BGG7_PETCI</name>
<dbReference type="AlphaFoldDB" id="A0AAE1BGG7"/>